<dbReference type="EMBL" id="MN740161">
    <property type="protein sequence ID" value="QHT90863.1"/>
    <property type="molecule type" value="Genomic_DNA"/>
</dbReference>
<dbReference type="AlphaFoldDB" id="A0A6C0IH67"/>
<protein>
    <submittedName>
        <fullName evidence="1">Uncharacterized protein</fullName>
    </submittedName>
</protein>
<evidence type="ECO:0000313" key="1">
    <source>
        <dbReference type="EMBL" id="QHT90863.1"/>
    </source>
</evidence>
<sequence length="306" mass="34383">MSNTYYNPIPPRIWSRVQNNCTYTLDSSYNSIYQPLTNNSSYPTEAYYKDKQLYKGNILQYRNNSSNLTKKQKYSLISKGLWCNRTKVFATQSQTYSNPNTIGLQRINSTPISFPNEIVGLPNNISGPFQYGLPNPNNCPTTTIQDGGTLVGNTIANPCTGEVIKIFYTQQCFPTYCSDVPGPIIDLCWNPKVQTWTPKTRYTMSNSGTKWPQGYKGFISAAKPMPPILILKSFTNLSVVLSWTAINNVCIPISSYNIYQNDKLVKNVSYTENTTTIDFASGVYTFYIKSLSSTIESESSNIVTNN</sequence>
<proteinExistence type="predicted"/>
<reference evidence="1" key="1">
    <citation type="journal article" date="2020" name="Nature">
        <title>Giant virus diversity and host interactions through global metagenomics.</title>
        <authorList>
            <person name="Schulz F."/>
            <person name="Roux S."/>
            <person name="Paez-Espino D."/>
            <person name="Jungbluth S."/>
            <person name="Walsh D.A."/>
            <person name="Denef V.J."/>
            <person name="McMahon K.D."/>
            <person name="Konstantinidis K.T."/>
            <person name="Eloe-Fadrosh E.A."/>
            <person name="Kyrpides N.C."/>
            <person name="Woyke T."/>
        </authorList>
    </citation>
    <scope>NUCLEOTIDE SEQUENCE</scope>
    <source>
        <strain evidence="1">GVMAG-M-3300023184-72</strain>
    </source>
</reference>
<organism evidence="1">
    <name type="scientific">viral metagenome</name>
    <dbReference type="NCBI Taxonomy" id="1070528"/>
    <lineage>
        <taxon>unclassified sequences</taxon>
        <taxon>metagenomes</taxon>
        <taxon>organismal metagenomes</taxon>
    </lineage>
</organism>
<name>A0A6C0IH67_9ZZZZ</name>
<accession>A0A6C0IH67</accession>
<dbReference type="InterPro" id="IPR036116">
    <property type="entry name" value="FN3_sf"/>
</dbReference>
<dbReference type="SUPFAM" id="SSF49265">
    <property type="entry name" value="Fibronectin type III"/>
    <property type="match status" value="1"/>
</dbReference>